<dbReference type="PANTHER" id="PTHR24104:SF25">
    <property type="entry name" value="PROTEIN LIN-41"/>
    <property type="match status" value="1"/>
</dbReference>
<dbReference type="SUPFAM" id="SSF50956">
    <property type="entry name" value="Thermostable phytase (3-phytase)"/>
    <property type="match status" value="1"/>
</dbReference>
<dbReference type="InterPro" id="IPR011042">
    <property type="entry name" value="6-blade_b-propeller_TolB-like"/>
</dbReference>
<protein>
    <recommendedName>
        <fullName evidence="2">SMP-30/Gluconolactonase/LRE-like region domain-containing protein</fullName>
    </recommendedName>
</protein>
<evidence type="ECO:0000313" key="1">
    <source>
        <dbReference type="EMBL" id="SUZ70437.1"/>
    </source>
</evidence>
<dbReference type="PANTHER" id="PTHR24104">
    <property type="entry name" value="E3 UBIQUITIN-PROTEIN LIGASE NHLRC1-RELATED"/>
    <property type="match status" value="1"/>
</dbReference>
<evidence type="ECO:0008006" key="2">
    <source>
        <dbReference type="Google" id="ProtNLM"/>
    </source>
</evidence>
<accession>A0A381PWM1</accession>
<feature type="non-terminal residue" evidence="1">
    <location>
        <position position="1"/>
    </location>
</feature>
<sequence>VIKYLHNSILSLTMCFLAFGCNQSQDVDGLSSITPLGIVPDPQNGYGSGVDQLAQPDDVELLSDGSMVISDVSNNLIKHFSADGVLLKSVSAKDLGLEDSQILPTGISKDSSGFIYITLEGAGLIARLNPDLTLDQFIGKKCDITADNYYNPENDGCLIAPQGIIVADNGDVYVVDMAKEVFKVKKIRNFGIRKFKQMNNDGAVSYAYDLEFSETQEITTVMRKSEGMAISENQKTIFIAEEKPQVGQFGNVSKKRYVAAFNLEDGRFLDRLIGVTMNNDSIVSGYFNDSVEGICTFGNNLFVVDEKAGQFYIFDIRSGKYKGSIGKKAYYYCNYKSDCVIDGINYNEHSIIAGLAKPHLKNDWRKNELASPDGISTAILADGSSRLAIVDQWNSRILMYDLDKVLKDIE</sequence>
<proteinExistence type="predicted"/>
<dbReference type="GO" id="GO:0008270">
    <property type="term" value="F:zinc ion binding"/>
    <property type="evidence" value="ECO:0007669"/>
    <property type="project" value="UniProtKB-KW"/>
</dbReference>
<gene>
    <name evidence="1" type="ORF">METZ01_LOCUS23291</name>
</gene>
<reference evidence="1" key="1">
    <citation type="submission" date="2018-05" db="EMBL/GenBank/DDBJ databases">
        <authorList>
            <person name="Lanie J.A."/>
            <person name="Ng W.-L."/>
            <person name="Kazmierczak K.M."/>
            <person name="Andrzejewski T.M."/>
            <person name="Davidsen T.M."/>
            <person name="Wayne K.J."/>
            <person name="Tettelin H."/>
            <person name="Glass J.I."/>
            <person name="Rusch D."/>
            <person name="Podicherti R."/>
            <person name="Tsui H.-C.T."/>
            <person name="Winkler M.E."/>
        </authorList>
    </citation>
    <scope>NUCLEOTIDE SEQUENCE</scope>
</reference>
<dbReference type="EMBL" id="UINC01001091">
    <property type="protein sequence ID" value="SUZ70437.1"/>
    <property type="molecule type" value="Genomic_DNA"/>
</dbReference>
<dbReference type="Gene3D" id="2.120.10.30">
    <property type="entry name" value="TolB, C-terminal domain"/>
    <property type="match status" value="1"/>
</dbReference>
<dbReference type="AlphaFoldDB" id="A0A381PWM1"/>
<dbReference type="InterPro" id="IPR050952">
    <property type="entry name" value="TRIM-NHL_E3_ligases"/>
</dbReference>
<dbReference type="SUPFAM" id="SSF63825">
    <property type="entry name" value="YWTD domain"/>
    <property type="match status" value="1"/>
</dbReference>
<name>A0A381PWM1_9ZZZZ</name>
<organism evidence="1">
    <name type="scientific">marine metagenome</name>
    <dbReference type="NCBI Taxonomy" id="408172"/>
    <lineage>
        <taxon>unclassified sequences</taxon>
        <taxon>metagenomes</taxon>
        <taxon>ecological metagenomes</taxon>
    </lineage>
</organism>